<protein>
    <submittedName>
        <fullName evidence="1">Uncharacterized protein</fullName>
    </submittedName>
</protein>
<organism evidence="1 2">
    <name type="scientific">Actinoplanes philippinensis</name>
    <dbReference type="NCBI Taxonomy" id="35752"/>
    <lineage>
        <taxon>Bacteria</taxon>
        <taxon>Bacillati</taxon>
        <taxon>Actinomycetota</taxon>
        <taxon>Actinomycetes</taxon>
        <taxon>Micromonosporales</taxon>
        <taxon>Micromonosporaceae</taxon>
        <taxon>Actinoplanes</taxon>
    </lineage>
</organism>
<dbReference type="Proteomes" id="UP000199645">
    <property type="component" value="Unassembled WGS sequence"/>
</dbReference>
<name>A0A1I2L688_9ACTN</name>
<dbReference type="EMBL" id="FONV01000020">
    <property type="protein sequence ID" value="SFF74844.1"/>
    <property type="molecule type" value="Genomic_DNA"/>
</dbReference>
<sequence length="358" mass="40030">MRETPEAWRELRYEKGAAADGYDCDVNAVRRAQVLWALQYDRRAGDLALVRWLAEAEALCRREAPFQGLTEEAELAGFLLAEYRQVEDVWTQWELKRANFDTWCGYDIEHVVAAGVATTIDFVRDSEHPYREEVLDRLLGDDGQPECSEDDVVAWARRRRMVFPRDPAGESALTWVARARLAGADETARQWLDRWAAGRPRDRETVSRLRFELADLGAFAEAAAAQRELVAFGGTAWDRASAWLSLAELERKAGGHDAAWAALRECGRTLGDVSGWTEVGLGRTFVHELFLLAGEAGDDLAGAVFAEADRRAAVVPRLPLVALQAAAEAAGRAGHPERAGHYRRARDAEQRRIDEVMR</sequence>
<dbReference type="AlphaFoldDB" id="A0A1I2L688"/>
<reference evidence="1 2" key="1">
    <citation type="submission" date="2016-10" db="EMBL/GenBank/DDBJ databases">
        <authorList>
            <person name="de Groot N.N."/>
        </authorList>
    </citation>
    <scope>NUCLEOTIDE SEQUENCE [LARGE SCALE GENOMIC DNA]</scope>
    <source>
        <strain evidence="1 2">DSM 43019</strain>
    </source>
</reference>
<accession>A0A1I2L688</accession>
<gene>
    <name evidence="1" type="ORF">SAMN05421541_12078</name>
</gene>
<dbReference type="STRING" id="35752.SAMN05421541_12078"/>
<evidence type="ECO:0000313" key="1">
    <source>
        <dbReference type="EMBL" id="SFF74844.1"/>
    </source>
</evidence>
<proteinExistence type="predicted"/>
<keyword evidence="2" id="KW-1185">Reference proteome</keyword>
<evidence type="ECO:0000313" key="2">
    <source>
        <dbReference type="Proteomes" id="UP000199645"/>
    </source>
</evidence>